<dbReference type="Proteomes" id="UP000299102">
    <property type="component" value="Unassembled WGS sequence"/>
</dbReference>
<dbReference type="Gene3D" id="3.10.10.10">
    <property type="entry name" value="HIV Type 1 Reverse Transcriptase, subunit A, domain 1"/>
    <property type="match status" value="1"/>
</dbReference>
<accession>A0A4C2A8X1</accession>
<name>A0A4C2A8X1_EUMVA</name>
<gene>
    <name evidence="1" type="ORF">EVAR_68842_1</name>
</gene>
<dbReference type="AlphaFoldDB" id="A0A4C2A8X1"/>
<evidence type="ECO:0008006" key="3">
    <source>
        <dbReference type="Google" id="ProtNLM"/>
    </source>
</evidence>
<organism evidence="1 2">
    <name type="scientific">Eumeta variegata</name>
    <name type="common">Bagworm moth</name>
    <name type="synonym">Eumeta japonica</name>
    <dbReference type="NCBI Taxonomy" id="151549"/>
    <lineage>
        <taxon>Eukaryota</taxon>
        <taxon>Metazoa</taxon>
        <taxon>Ecdysozoa</taxon>
        <taxon>Arthropoda</taxon>
        <taxon>Hexapoda</taxon>
        <taxon>Insecta</taxon>
        <taxon>Pterygota</taxon>
        <taxon>Neoptera</taxon>
        <taxon>Endopterygota</taxon>
        <taxon>Lepidoptera</taxon>
        <taxon>Glossata</taxon>
        <taxon>Ditrysia</taxon>
        <taxon>Tineoidea</taxon>
        <taxon>Psychidae</taxon>
        <taxon>Oiketicinae</taxon>
        <taxon>Eumeta</taxon>
    </lineage>
</organism>
<protein>
    <recommendedName>
        <fullName evidence="3">Peptidase A2 domain-containing protein</fullName>
    </recommendedName>
</protein>
<dbReference type="SUPFAM" id="SSF56672">
    <property type="entry name" value="DNA/RNA polymerases"/>
    <property type="match status" value="1"/>
</dbReference>
<dbReference type="OrthoDB" id="6932368at2759"/>
<dbReference type="EMBL" id="BGZK01002803">
    <property type="protein sequence ID" value="GBP96570.1"/>
    <property type="molecule type" value="Genomic_DNA"/>
</dbReference>
<proteinExistence type="predicted"/>
<evidence type="ECO:0000313" key="1">
    <source>
        <dbReference type="EMBL" id="GBP96570.1"/>
    </source>
</evidence>
<dbReference type="STRING" id="151549.A0A4C2A8X1"/>
<dbReference type="GO" id="GO:0071897">
    <property type="term" value="P:DNA biosynthetic process"/>
    <property type="evidence" value="ECO:0007669"/>
    <property type="project" value="UniProtKB-ARBA"/>
</dbReference>
<evidence type="ECO:0000313" key="2">
    <source>
        <dbReference type="Proteomes" id="UP000299102"/>
    </source>
</evidence>
<dbReference type="InterPro" id="IPR043502">
    <property type="entry name" value="DNA/RNA_pol_sf"/>
</dbReference>
<sequence>MATDGCPNAPGCLFVTDCCTKIQFLVDTGSELCDFPRSAVQQRRARSTYHLSAANGITINTYGYINLELNLSLRTLRSPKHTNVHFIKTSPGPPVSCPPRRLAPDKLQIGKCEFEAMLNNGTTRPSKSYWSSPLHFAPKKESG</sequence>
<reference evidence="1 2" key="1">
    <citation type="journal article" date="2019" name="Commun. Biol.">
        <title>The bagworm genome reveals a unique fibroin gene that provides high tensile strength.</title>
        <authorList>
            <person name="Kono N."/>
            <person name="Nakamura H."/>
            <person name="Ohtoshi R."/>
            <person name="Tomita M."/>
            <person name="Numata K."/>
            <person name="Arakawa K."/>
        </authorList>
    </citation>
    <scope>NUCLEOTIDE SEQUENCE [LARGE SCALE GENOMIC DNA]</scope>
</reference>
<keyword evidence="2" id="KW-1185">Reference proteome</keyword>
<comment type="caution">
    <text evidence="1">The sequence shown here is derived from an EMBL/GenBank/DDBJ whole genome shotgun (WGS) entry which is preliminary data.</text>
</comment>